<evidence type="ECO:0000313" key="6">
    <source>
        <dbReference type="Proteomes" id="UP000658656"/>
    </source>
</evidence>
<dbReference type="InterPro" id="IPR029017">
    <property type="entry name" value="Enolase-like_N"/>
</dbReference>
<organism evidence="5 6">
    <name type="scientific">Amycolatopsis bartoniae</name>
    <dbReference type="NCBI Taxonomy" id="941986"/>
    <lineage>
        <taxon>Bacteria</taxon>
        <taxon>Bacillati</taxon>
        <taxon>Actinomycetota</taxon>
        <taxon>Actinomycetes</taxon>
        <taxon>Pseudonocardiales</taxon>
        <taxon>Pseudonocardiaceae</taxon>
        <taxon>Amycolatopsis</taxon>
    </lineage>
</organism>
<evidence type="ECO:0000256" key="1">
    <source>
        <dbReference type="ARBA" id="ARBA00001946"/>
    </source>
</evidence>
<feature type="domain" description="Mandelate racemase/muconate lactonizing enzyme C-terminal" evidence="4">
    <location>
        <begin position="143"/>
        <end position="240"/>
    </location>
</feature>
<dbReference type="Proteomes" id="UP000658656">
    <property type="component" value="Unassembled WGS sequence"/>
</dbReference>
<dbReference type="PANTHER" id="PTHR13794">
    <property type="entry name" value="ENOLASE SUPERFAMILY, MANDELATE RACEMASE"/>
    <property type="match status" value="1"/>
</dbReference>
<comment type="caution">
    <text evidence="5">The sequence shown here is derived from an EMBL/GenBank/DDBJ whole genome shotgun (WGS) entry which is preliminary data.</text>
</comment>
<dbReference type="SUPFAM" id="SSF51604">
    <property type="entry name" value="Enolase C-terminal domain-like"/>
    <property type="match status" value="1"/>
</dbReference>
<dbReference type="Pfam" id="PF13378">
    <property type="entry name" value="MR_MLE_C"/>
    <property type="match status" value="1"/>
</dbReference>
<keyword evidence="3" id="KW-0460">Magnesium</keyword>
<gene>
    <name evidence="5" type="ORF">GCM10017566_01200</name>
</gene>
<dbReference type="SFLD" id="SFLDG00179">
    <property type="entry name" value="mandelate_racemase"/>
    <property type="match status" value="1"/>
</dbReference>
<dbReference type="Gene3D" id="3.20.20.120">
    <property type="entry name" value="Enolase-like C-terminal domain"/>
    <property type="match status" value="1"/>
</dbReference>
<evidence type="ECO:0000313" key="5">
    <source>
        <dbReference type="EMBL" id="GHF32420.1"/>
    </source>
</evidence>
<dbReference type="SMART" id="SM00922">
    <property type="entry name" value="MR_MLE"/>
    <property type="match status" value="1"/>
</dbReference>
<evidence type="ECO:0000256" key="2">
    <source>
        <dbReference type="ARBA" id="ARBA00022723"/>
    </source>
</evidence>
<dbReference type="OrthoDB" id="9796450at2"/>
<dbReference type="EMBL" id="BNAV01000001">
    <property type="protein sequence ID" value="GHF32420.1"/>
    <property type="molecule type" value="Genomic_DNA"/>
</dbReference>
<dbReference type="InterPro" id="IPR013342">
    <property type="entry name" value="Mandelate_racemase_C"/>
</dbReference>
<keyword evidence="6" id="KW-1185">Reference proteome</keyword>
<dbReference type="CDD" id="cd03328">
    <property type="entry name" value="MR_like_3"/>
    <property type="match status" value="1"/>
</dbReference>
<dbReference type="Pfam" id="PF02746">
    <property type="entry name" value="MR_MLE_N"/>
    <property type="match status" value="1"/>
</dbReference>
<evidence type="ECO:0000259" key="4">
    <source>
        <dbReference type="SMART" id="SM00922"/>
    </source>
</evidence>
<keyword evidence="2" id="KW-0479">Metal-binding</keyword>
<dbReference type="InterPro" id="IPR046945">
    <property type="entry name" value="RHMD-like"/>
</dbReference>
<dbReference type="PANTHER" id="PTHR13794:SF58">
    <property type="entry name" value="MITOCHONDRIAL ENOLASE SUPERFAMILY MEMBER 1"/>
    <property type="match status" value="1"/>
</dbReference>
<dbReference type="SUPFAM" id="SSF54826">
    <property type="entry name" value="Enolase N-terminal domain-like"/>
    <property type="match status" value="1"/>
</dbReference>
<name>A0A8H9ISI6_9PSEU</name>
<protein>
    <submittedName>
        <fullName evidence="5">Mandelate racemase</fullName>
    </submittedName>
</protein>
<dbReference type="GO" id="GO:0000287">
    <property type="term" value="F:magnesium ion binding"/>
    <property type="evidence" value="ECO:0007669"/>
    <property type="project" value="TreeGrafter"/>
</dbReference>
<proteinExistence type="predicted"/>
<dbReference type="AlphaFoldDB" id="A0A8H9ISI6"/>
<dbReference type="GO" id="GO:0016052">
    <property type="term" value="P:carbohydrate catabolic process"/>
    <property type="evidence" value="ECO:0007669"/>
    <property type="project" value="TreeGrafter"/>
</dbReference>
<accession>A0A8H9ISI6</accession>
<evidence type="ECO:0000256" key="3">
    <source>
        <dbReference type="ARBA" id="ARBA00022842"/>
    </source>
</evidence>
<dbReference type="RefSeq" id="WP_145933584.1">
    <property type="nucleotide sequence ID" value="NZ_BNAV01000001.1"/>
</dbReference>
<dbReference type="InterPro" id="IPR013341">
    <property type="entry name" value="Mandelate_racemase_N_dom"/>
</dbReference>
<reference evidence="5" key="2">
    <citation type="submission" date="2020-09" db="EMBL/GenBank/DDBJ databases">
        <authorList>
            <person name="Sun Q."/>
            <person name="Zhou Y."/>
        </authorList>
    </citation>
    <scope>NUCLEOTIDE SEQUENCE</scope>
    <source>
        <strain evidence="5">CGMCC 4.7679</strain>
    </source>
</reference>
<sequence length="371" mass="39729">MRIESIEVHAFTLPTDGPDGVEQDGTLHWDSTTMVLVRAHGEGRSGIGYTYADASTAAFIESELAPMARGGDLMSPAKLNHAMFAAIRNAGRPGVGAMAVSAVDIALWDLKAHVLGLPLTALLPACHDAVPVYGSGGFTNYPHTRLAAQLGGWVAQGIPRVKLKTSRDPAADPARLQVAREAIGHATELFTDANGALTPKQARYWAQRFSEEWGVRWFEEPVTSADLTGLRDVREHGPPGLDVAAGEYAFVPRDFLNLLQPRAVDCLQADVTRCGGITGVLTASGLATGHQIDLSAHCAPAVSAHAFCAVERLRHLEYFHDHVRFESLAFDGTLSPEDGVLRPDPARAGLGLTVKWADLEPYRVHSPGKAV</sequence>
<dbReference type="InterPro" id="IPR029065">
    <property type="entry name" value="Enolase_C-like"/>
</dbReference>
<dbReference type="Gene3D" id="3.30.390.10">
    <property type="entry name" value="Enolase-like, N-terminal domain"/>
    <property type="match status" value="1"/>
</dbReference>
<reference evidence="5" key="1">
    <citation type="journal article" date="2014" name="Int. J. Syst. Evol. Microbiol.">
        <title>Complete genome sequence of Corynebacterium casei LMG S-19264T (=DSM 44701T), isolated from a smear-ripened cheese.</title>
        <authorList>
            <consortium name="US DOE Joint Genome Institute (JGI-PGF)"/>
            <person name="Walter F."/>
            <person name="Albersmeier A."/>
            <person name="Kalinowski J."/>
            <person name="Ruckert C."/>
        </authorList>
    </citation>
    <scope>NUCLEOTIDE SEQUENCE</scope>
    <source>
        <strain evidence="5">CGMCC 4.7679</strain>
    </source>
</reference>
<comment type="cofactor">
    <cofactor evidence="1">
        <name>Mg(2+)</name>
        <dbReference type="ChEBI" id="CHEBI:18420"/>
    </cofactor>
</comment>
<dbReference type="InterPro" id="IPR036849">
    <property type="entry name" value="Enolase-like_C_sf"/>
</dbReference>
<dbReference type="SFLD" id="SFLDS00001">
    <property type="entry name" value="Enolase"/>
    <property type="match status" value="1"/>
</dbReference>
<dbReference type="GO" id="GO:0016836">
    <property type="term" value="F:hydro-lyase activity"/>
    <property type="evidence" value="ECO:0007669"/>
    <property type="project" value="TreeGrafter"/>
</dbReference>